<accession>A0A6J5YJ62</accession>
<gene>
    <name evidence="2" type="ORF">UFOPK3820_00085</name>
</gene>
<dbReference type="AlphaFoldDB" id="A0A6J5YJ62"/>
<dbReference type="PROSITE" id="PS51257">
    <property type="entry name" value="PROKAR_LIPOPROTEIN"/>
    <property type="match status" value="1"/>
</dbReference>
<feature type="region of interest" description="Disordered" evidence="1">
    <location>
        <begin position="120"/>
        <end position="149"/>
    </location>
</feature>
<evidence type="ECO:0000313" key="2">
    <source>
        <dbReference type="EMBL" id="CAB4330094.1"/>
    </source>
</evidence>
<sequence>MRAAQISLLAVLFSSCTFVAHADSTPTPTPAPSTSIDVYKAAMEQFKRDREAFAVAMRDRVQKIRVINQTFDISVKKARQDSRNAMQVAVKPEQKSAINTNLKSIITNAIIAREEALLELGEPPVPPTEPVRPAKNGPMMKDGGGKKNR</sequence>
<evidence type="ECO:0000256" key="1">
    <source>
        <dbReference type="SAM" id="MobiDB-lite"/>
    </source>
</evidence>
<protein>
    <submittedName>
        <fullName evidence="2">Unannotated protein</fullName>
    </submittedName>
</protein>
<proteinExistence type="predicted"/>
<name>A0A6J5YJ62_9ZZZZ</name>
<reference evidence="2" key="1">
    <citation type="submission" date="2020-05" db="EMBL/GenBank/DDBJ databases">
        <authorList>
            <person name="Chiriac C."/>
            <person name="Salcher M."/>
            <person name="Ghai R."/>
            <person name="Kavagutti S V."/>
        </authorList>
    </citation>
    <scope>NUCLEOTIDE SEQUENCE</scope>
</reference>
<dbReference type="EMBL" id="CAESAB010000002">
    <property type="protein sequence ID" value="CAB4330094.1"/>
    <property type="molecule type" value="Genomic_DNA"/>
</dbReference>
<organism evidence="2">
    <name type="scientific">freshwater metagenome</name>
    <dbReference type="NCBI Taxonomy" id="449393"/>
    <lineage>
        <taxon>unclassified sequences</taxon>
        <taxon>metagenomes</taxon>
        <taxon>ecological metagenomes</taxon>
    </lineage>
</organism>